<dbReference type="InterPro" id="IPR011009">
    <property type="entry name" value="Kinase-like_dom_sf"/>
</dbReference>
<keyword evidence="10" id="KW-0418">Kinase</keyword>
<keyword evidence="12 17" id="KW-1133">Transmembrane helix</keyword>
<evidence type="ECO:0000313" key="19">
    <source>
        <dbReference type="Proteomes" id="UP000436088"/>
    </source>
</evidence>
<dbReference type="Gene3D" id="3.80.10.10">
    <property type="entry name" value="Ribonuclease Inhibitor"/>
    <property type="match status" value="1"/>
</dbReference>
<dbReference type="PRINTS" id="PR00019">
    <property type="entry name" value="LEURICHRPT"/>
</dbReference>
<evidence type="ECO:0000256" key="10">
    <source>
        <dbReference type="ARBA" id="ARBA00022777"/>
    </source>
</evidence>
<evidence type="ECO:0000256" key="15">
    <source>
        <dbReference type="ARBA" id="ARBA00047899"/>
    </source>
</evidence>
<keyword evidence="5" id="KW-0433">Leucine-rich repeat</keyword>
<dbReference type="GO" id="GO:0005524">
    <property type="term" value="F:ATP binding"/>
    <property type="evidence" value="ECO:0007669"/>
    <property type="project" value="UniProtKB-KW"/>
</dbReference>
<dbReference type="EMBL" id="VEPZ02000817">
    <property type="protein sequence ID" value="KAE8717892.1"/>
    <property type="molecule type" value="Genomic_DNA"/>
</dbReference>
<dbReference type="SMART" id="SM00369">
    <property type="entry name" value="LRR_TYP"/>
    <property type="match status" value="2"/>
</dbReference>
<comment type="subcellular location">
    <subcellularLocation>
        <location evidence="1">Membrane</location>
        <topology evidence="1">Single-pass membrane protein</topology>
    </subcellularLocation>
</comment>
<keyword evidence="7 17" id="KW-0812">Transmembrane</keyword>
<dbReference type="InterPro" id="IPR032675">
    <property type="entry name" value="LRR_dom_sf"/>
</dbReference>
<evidence type="ECO:0000256" key="11">
    <source>
        <dbReference type="ARBA" id="ARBA00022840"/>
    </source>
</evidence>
<dbReference type="PROSITE" id="PS51450">
    <property type="entry name" value="LRR"/>
    <property type="match status" value="1"/>
</dbReference>
<dbReference type="InterPro" id="IPR051420">
    <property type="entry name" value="Ser_Thr_Kinases_DiverseReg"/>
</dbReference>
<dbReference type="SUPFAM" id="SSF56112">
    <property type="entry name" value="Protein kinase-like (PK-like)"/>
    <property type="match status" value="1"/>
</dbReference>
<dbReference type="InterPro" id="IPR001611">
    <property type="entry name" value="Leu-rich_rpt"/>
</dbReference>
<evidence type="ECO:0000256" key="17">
    <source>
        <dbReference type="SAM" id="Phobius"/>
    </source>
</evidence>
<evidence type="ECO:0000256" key="1">
    <source>
        <dbReference type="ARBA" id="ARBA00004167"/>
    </source>
</evidence>
<dbReference type="FunFam" id="3.80.10.10:FF:000111">
    <property type="entry name" value="LRR receptor-like serine/threonine-protein kinase ERECTA"/>
    <property type="match status" value="1"/>
</dbReference>
<evidence type="ECO:0000256" key="9">
    <source>
        <dbReference type="ARBA" id="ARBA00022741"/>
    </source>
</evidence>
<gene>
    <name evidence="18" type="ORF">F3Y22_tig00110020pilonHSYRG00239</name>
</gene>
<sequence>MSCLFLSGNRFFGEIPTDFGLLLNLEQLNLGSNNLSGSVPDLGNCQRLNLNLSNNNLQESIPSSIRLIKHLQSLDLSHNSFTGGIPQQLRELQFLEILDLSHNMLNDSIPEAFGGLLSLTNVSISFNHLEGPLPDLKAFHEASADALRDNKGLCGNAIGLSLCSRANHGHRKSSEVVTLVVFPVFGGLLLLFVLAGSCLIFCKKTQTKKSEPREEQHGDMFTVLGFNGRILYDNIIEATEYFSNDYCIENESLKMVLSNDEQAKELDWKKRLNVIKGLLKPDSSYWTSLAGTYGYIAPELAHTLRVDEKCDVYSFGILLKDVIDQRLSPPVSRDAKDVVSTTNLAFACLNGNPNFDQP</sequence>
<evidence type="ECO:0000256" key="12">
    <source>
        <dbReference type="ARBA" id="ARBA00022989"/>
    </source>
</evidence>
<keyword evidence="4" id="KW-0723">Serine/threonine-protein kinase</keyword>
<evidence type="ECO:0000313" key="18">
    <source>
        <dbReference type="EMBL" id="KAE8717892.1"/>
    </source>
</evidence>
<evidence type="ECO:0000256" key="2">
    <source>
        <dbReference type="ARBA" id="ARBA00009592"/>
    </source>
</evidence>
<dbReference type="GO" id="GO:0004674">
    <property type="term" value="F:protein serine/threonine kinase activity"/>
    <property type="evidence" value="ECO:0007669"/>
    <property type="project" value="UniProtKB-KW"/>
</dbReference>
<evidence type="ECO:0000256" key="13">
    <source>
        <dbReference type="ARBA" id="ARBA00023136"/>
    </source>
</evidence>
<dbReference type="EC" id="2.7.11.1" evidence="3"/>
<evidence type="ECO:0000256" key="6">
    <source>
        <dbReference type="ARBA" id="ARBA00022679"/>
    </source>
</evidence>
<dbReference type="Pfam" id="PF00560">
    <property type="entry name" value="LRR_1"/>
    <property type="match status" value="2"/>
</dbReference>
<name>A0A6A3BS73_HIBSY</name>
<keyword evidence="8" id="KW-0677">Repeat</keyword>
<reference evidence="18" key="1">
    <citation type="submission" date="2019-09" db="EMBL/GenBank/DDBJ databases">
        <title>Draft genome information of white flower Hibiscus syriacus.</title>
        <authorList>
            <person name="Kim Y.-M."/>
        </authorList>
    </citation>
    <scope>NUCLEOTIDE SEQUENCE [LARGE SCALE GENOMIC DNA]</scope>
    <source>
        <strain evidence="18">YM2019G1</strain>
    </source>
</reference>
<keyword evidence="11" id="KW-0067">ATP-binding</keyword>
<accession>A0A6A3BS73</accession>
<feature type="transmembrane region" description="Helical" evidence="17">
    <location>
        <begin position="176"/>
        <end position="202"/>
    </location>
</feature>
<evidence type="ECO:0000256" key="16">
    <source>
        <dbReference type="ARBA" id="ARBA00048679"/>
    </source>
</evidence>
<evidence type="ECO:0000256" key="4">
    <source>
        <dbReference type="ARBA" id="ARBA00022527"/>
    </source>
</evidence>
<comment type="caution">
    <text evidence="18">The sequence shown here is derived from an EMBL/GenBank/DDBJ whole genome shotgun (WGS) entry which is preliminary data.</text>
</comment>
<evidence type="ECO:0000256" key="7">
    <source>
        <dbReference type="ARBA" id="ARBA00022692"/>
    </source>
</evidence>
<dbReference type="PANTHER" id="PTHR48005:SF72">
    <property type="entry name" value="REPEAT RECEPTOR-LIKE PROTEIN KINASE FAMILY PROTEIN, PUTATIVE-RELATED"/>
    <property type="match status" value="1"/>
</dbReference>
<dbReference type="PANTHER" id="PTHR48005">
    <property type="entry name" value="LEUCINE RICH REPEAT KINASE 2"/>
    <property type="match status" value="1"/>
</dbReference>
<proteinExistence type="inferred from homology"/>
<comment type="catalytic activity">
    <reaction evidence="15">
        <text>L-threonyl-[protein] + ATP = O-phospho-L-threonyl-[protein] + ADP + H(+)</text>
        <dbReference type="Rhea" id="RHEA:46608"/>
        <dbReference type="Rhea" id="RHEA-COMP:11060"/>
        <dbReference type="Rhea" id="RHEA-COMP:11605"/>
        <dbReference type="ChEBI" id="CHEBI:15378"/>
        <dbReference type="ChEBI" id="CHEBI:30013"/>
        <dbReference type="ChEBI" id="CHEBI:30616"/>
        <dbReference type="ChEBI" id="CHEBI:61977"/>
        <dbReference type="ChEBI" id="CHEBI:456216"/>
        <dbReference type="EC" id="2.7.11.1"/>
    </reaction>
</comment>
<dbReference type="Pfam" id="PF13855">
    <property type="entry name" value="LRR_8"/>
    <property type="match status" value="1"/>
</dbReference>
<evidence type="ECO:0000256" key="14">
    <source>
        <dbReference type="ARBA" id="ARBA00023180"/>
    </source>
</evidence>
<keyword evidence="14" id="KW-0325">Glycoprotein</keyword>
<comment type="similarity">
    <text evidence="2">Belongs to the RLP family.</text>
</comment>
<evidence type="ECO:0000256" key="3">
    <source>
        <dbReference type="ARBA" id="ARBA00012513"/>
    </source>
</evidence>
<keyword evidence="13 17" id="KW-0472">Membrane</keyword>
<protein>
    <recommendedName>
        <fullName evidence="3">non-specific serine/threonine protein kinase</fullName>
        <ecNumber evidence="3">2.7.11.1</ecNumber>
    </recommendedName>
</protein>
<keyword evidence="9" id="KW-0547">Nucleotide-binding</keyword>
<evidence type="ECO:0000256" key="5">
    <source>
        <dbReference type="ARBA" id="ARBA00022614"/>
    </source>
</evidence>
<dbReference type="Proteomes" id="UP000436088">
    <property type="component" value="Unassembled WGS sequence"/>
</dbReference>
<keyword evidence="6" id="KW-0808">Transferase</keyword>
<dbReference type="AlphaFoldDB" id="A0A6A3BS73"/>
<dbReference type="SUPFAM" id="SSF52058">
    <property type="entry name" value="L domain-like"/>
    <property type="match status" value="1"/>
</dbReference>
<comment type="catalytic activity">
    <reaction evidence="16">
        <text>L-seryl-[protein] + ATP = O-phospho-L-seryl-[protein] + ADP + H(+)</text>
        <dbReference type="Rhea" id="RHEA:17989"/>
        <dbReference type="Rhea" id="RHEA-COMP:9863"/>
        <dbReference type="Rhea" id="RHEA-COMP:11604"/>
        <dbReference type="ChEBI" id="CHEBI:15378"/>
        <dbReference type="ChEBI" id="CHEBI:29999"/>
        <dbReference type="ChEBI" id="CHEBI:30616"/>
        <dbReference type="ChEBI" id="CHEBI:83421"/>
        <dbReference type="ChEBI" id="CHEBI:456216"/>
        <dbReference type="EC" id="2.7.11.1"/>
    </reaction>
</comment>
<organism evidence="18 19">
    <name type="scientific">Hibiscus syriacus</name>
    <name type="common">Rose of Sharon</name>
    <dbReference type="NCBI Taxonomy" id="106335"/>
    <lineage>
        <taxon>Eukaryota</taxon>
        <taxon>Viridiplantae</taxon>
        <taxon>Streptophyta</taxon>
        <taxon>Embryophyta</taxon>
        <taxon>Tracheophyta</taxon>
        <taxon>Spermatophyta</taxon>
        <taxon>Magnoliopsida</taxon>
        <taxon>eudicotyledons</taxon>
        <taxon>Gunneridae</taxon>
        <taxon>Pentapetalae</taxon>
        <taxon>rosids</taxon>
        <taxon>malvids</taxon>
        <taxon>Malvales</taxon>
        <taxon>Malvaceae</taxon>
        <taxon>Malvoideae</taxon>
        <taxon>Hibiscus</taxon>
    </lineage>
</organism>
<keyword evidence="19" id="KW-1185">Reference proteome</keyword>
<dbReference type="GO" id="GO:0016020">
    <property type="term" value="C:membrane"/>
    <property type="evidence" value="ECO:0007669"/>
    <property type="project" value="UniProtKB-SubCell"/>
</dbReference>
<dbReference type="Gene3D" id="1.10.510.10">
    <property type="entry name" value="Transferase(Phosphotransferase) domain 1"/>
    <property type="match status" value="1"/>
</dbReference>
<evidence type="ECO:0000256" key="8">
    <source>
        <dbReference type="ARBA" id="ARBA00022737"/>
    </source>
</evidence>
<dbReference type="InterPro" id="IPR003591">
    <property type="entry name" value="Leu-rich_rpt_typical-subtyp"/>
</dbReference>